<dbReference type="EMBL" id="CAJZBQ010000017">
    <property type="protein sequence ID" value="CAG9317114.1"/>
    <property type="molecule type" value="Genomic_DNA"/>
</dbReference>
<name>A0AAU9IUE6_9CILI</name>
<feature type="transmembrane region" description="Helical" evidence="1">
    <location>
        <begin position="149"/>
        <end position="169"/>
    </location>
</feature>
<feature type="transmembrane region" description="Helical" evidence="1">
    <location>
        <begin position="245"/>
        <end position="278"/>
    </location>
</feature>
<keyword evidence="4" id="KW-1185">Reference proteome</keyword>
<feature type="transmembrane region" description="Helical" evidence="1">
    <location>
        <begin position="1078"/>
        <end position="1100"/>
    </location>
</feature>
<feature type="domain" description="TmcB/TmcC TPR repeats" evidence="2">
    <location>
        <begin position="455"/>
        <end position="552"/>
    </location>
</feature>
<feature type="transmembrane region" description="Helical" evidence="1">
    <location>
        <begin position="1167"/>
        <end position="1191"/>
    </location>
</feature>
<protein>
    <recommendedName>
        <fullName evidence="2">TmcB/TmcC TPR repeats domain-containing protein</fullName>
    </recommendedName>
</protein>
<feature type="transmembrane region" description="Helical" evidence="1">
    <location>
        <begin position="321"/>
        <end position="341"/>
    </location>
</feature>
<keyword evidence="1" id="KW-0812">Transmembrane</keyword>
<feature type="transmembrane region" description="Helical" evidence="1">
    <location>
        <begin position="109"/>
        <end position="134"/>
    </location>
</feature>
<feature type="transmembrane region" description="Helical" evidence="1">
    <location>
        <begin position="190"/>
        <end position="214"/>
    </location>
</feature>
<evidence type="ECO:0000313" key="4">
    <source>
        <dbReference type="Proteomes" id="UP001162131"/>
    </source>
</evidence>
<organism evidence="3 4">
    <name type="scientific">Blepharisma stoltei</name>
    <dbReference type="NCBI Taxonomy" id="1481888"/>
    <lineage>
        <taxon>Eukaryota</taxon>
        <taxon>Sar</taxon>
        <taxon>Alveolata</taxon>
        <taxon>Ciliophora</taxon>
        <taxon>Postciliodesmatophora</taxon>
        <taxon>Heterotrichea</taxon>
        <taxon>Heterotrichida</taxon>
        <taxon>Blepharismidae</taxon>
        <taxon>Blepharisma</taxon>
    </lineage>
</organism>
<evidence type="ECO:0000259" key="2">
    <source>
        <dbReference type="Pfam" id="PF25474"/>
    </source>
</evidence>
<feature type="transmembrane region" description="Helical" evidence="1">
    <location>
        <begin position="1358"/>
        <end position="1376"/>
    </location>
</feature>
<keyword evidence="1" id="KW-0472">Membrane</keyword>
<dbReference type="Proteomes" id="UP001162131">
    <property type="component" value="Unassembled WGS sequence"/>
</dbReference>
<feature type="transmembrane region" description="Helical" evidence="1">
    <location>
        <begin position="299"/>
        <end position="315"/>
    </location>
</feature>
<evidence type="ECO:0000313" key="3">
    <source>
        <dbReference type="EMBL" id="CAG9317114.1"/>
    </source>
</evidence>
<accession>A0AAU9IUE6</accession>
<proteinExistence type="predicted"/>
<gene>
    <name evidence="3" type="ORF">BSTOLATCC_MIC17735</name>
</gene>
<dbReference type="InterPro" id="IPR057352">
    <property type="entry name" value="TPR_TmcB/C"/>
</dbReference>
<feature type="transmembrane region" description="Helical" evidence="1">
    <location>
        <begin position="883"/>
        <end position="906"/>
    </location>
</feature>
<keyword evidence="1" id="KW-1133">Transmembrane helix</keyword>
<dbReference type="Pfam" id="PF25474">
    <property type="entry name" value="TPR_TmcB"/>
    <property type="match status" value="1"/>
</dbReference>
<evidence type="ECO:0000256" key="1">
    <source>
        <dbReference type="SAM" id="Phobius"/>
    </source>
</evidence>
<feature type="transmembrane region" description="Helical" evidence="1">
    <location>
        <begin position="54"/>
        <end position="74"/>
    </location>
</feature>
<comment type="caution">
    <text evidence="3">The sequence shown here is derived from an EMBL/GenBank/DDBJ whole genome shotgun (WGS) entry which is preliminary data.</text>
</comment>
<sequence length="1398" mass="161892">MLTEFAVGEKENNDFHEFLSHSVFTNKWKEYIYGFLGQIFKEKYNHKTKWQAQLFFEILVNLILTLQLTALTWFPNMNPSGWDSFVGFWQGIAFASYDEFCVDYAVMDFCFFGTVSLIGACLASFSVFGLYIYLGKDIPAIVSILPRKIAMLLTSICIIPSTLILLLIIKYSSIDETIIEEYSDSVSSKICNYGSAGIVAAVLCLLILIFINYFSECFCCDMKHSHSKTNIKARSCAENDLNRRWYYILACILYFTFSGNYTIYYQIIGFCYTSYLYYRCIISAQYYNPIENSIQGFKMGTIASTYLIFLFGQILDDALTVVVFMIFMQPALMFITVKIVYKVYGNLKNSCEFPKNQFEFERKYRHLLTDPDLDNKNEVICLFKGFWKPGSFYKNKLFVIWEFNFCFFVMHDERLARIKLSKIAYAQSTFEGDVQEWKLFNWFIKQNNIESSETSYLDYLKEFSRIRSQDEELCFILAELQAEFSSRTPRVEKLINLVNRSANHIAHVGDGYKNLAEKHKSVEVLEIYASFLENIINNHEESNIIIRKKNGINYYNQHTDINNLESYGKELATILVSLSEHSFGTIVYLNEKAAQLLKAPIGSILGSTILNYIPQPYDSIHEKLMREFAFECNSIELHSHSKLFFQNHAGFLVECDFLIKLTAFHNSAYFLISFKLKPTVRELALISEENVIIAHTETFSYYVGSDEKCLKNKRLSDLIPILNINNMKEFEPWRIPFNGSELVFVHIKKKITSTVVHTLVVIHDYREIKNWKEGRGQDQVSQILPLKKNDKDSSENRRKSIQLLKVNFNELNFTLTAKSLDKVDADISTHQDADEQSLLKTHHEIVSNSDNNSRVSSSTRTAKYKVPNYAKSLLLQCKKKIRVLQIVLFIVMSSVIVTVLAIIGYMKTDVSYTSKLSTLSRFNQILYDINSIADAAKNLHMGVLGNASDIEILGDTEKLEKIVEDLTIMQNSMLKDFDQWSYCKCTEIITKNEVPMWHFNGNTPEIGYENLYDAVSGLILNAQKMKIAIVASQEFSSNAKFVFVNGLGNAFHYANLSVSGLVDCEIDRVKNTGTIINILLIFGFGTLGVLVLVIIGYICLVSGKHDEFWNYILNNAQWFVFKLKCEAMDRLATAHGIDQNNSSEAAIDSQKHFNLTRKVKTKLNLQYIWRIMLFFLIAASYYLLIYCYLYPICENSMLNRPKLLYNFINRRQLIVRLSIVSREIYQKYNYQEIPELYAFENHDIAQDEMVDWLKFEDKEIRKGKYLSIISSELQTRMYENIDSPTKSLREGVEVSSIDIISDIESLIYWIYTSIIDINEFLNQIDILQDEIRQEFLLADRDSIDIINKQLDTIVNVTVIYSIAVCVLFFFYYLPYFNYQIKQLKRFSVLPSILPVELE</sequence>
<reference evidence="3" key="1">
    <citation type="submission" date="2021-09" db="EMBL/GenBank/DDBJ databases">
        <authorList>
            <consortium name="AG Swart"/>
            <person name="Singh M."/>
            <person name="Singh A."/>
            <person name="Seah K."/>
            <person name="Emmerich C."/>
        </authorList>
    </citation>
    <scope>NUCLEOTIDE SEQUENCE</scope>
    <source>
        <strain evidence="3">ATCC30299</strain>
    </source>
</reference>